<keyword evidence="2" id="KW-1185">Reference proteome</keyword>
<reference evidence="1 2" key="1">
    <citation type="submission" date="2021-06" db="EMBL/GenBank/DDBJ databases">
        <authorList>
            <person name="Palmer J.M."/>
        </authorList>
    </citation>
    <scope>NUCLEOTIDE SEQUENCE [LARGE SCALE GENOMIC DNA]</scope>
    <source>
        <strain evidence="1 2">XC_2019</strain>
        <tissue evidence="1">Muscle</tissue>
    </source>
</reference>
<evidence type="ECO:0000313" key="2">
    <source>
        <dbReference type="Proteomes" id="UP001434883"/>
    </source>
</evidence>
<evidence type="ECO:0000313" key="1">
    <source>
        <dbReference type="EMBL" id="MEQ2199220.1"/>
    </source>
</evidence>
<feature type="non-terminal residue" evidence="1">
    <location>
        <position position="1"/>
    </location>
</feature>
<dbReference type="EMBL" id="JAHRIN010024151">
    <property type="protein sequence ID" value="MEQ2199220.1"/>
    <property type="molecule type" value="Genomic_DNA"/>
</dbReference>
<accession>A0ABV0QTT2</accession>
<name>A0ABV0QTT2_9TELE</name>
<comment type="caution">
    <text evidence="1">The sequence shown here is derived from an EMBL/GenBank/DDBJ whole genome shotgun (WGS) entry which is preliminary data.</text>
</comment>
<sequence>ALRITLTLLVTQASGLDKSRDEEDRIMVGQSQMWEDNCMIGVVQVGVDLVQCIRPSGGTLRLLCKSRELSP</sequence>
<dbReference type="Proteomes" id="UP001434883">
    <property type="component" value="Unassembled WGS sequence"/>
</dbReference>
<gene>
    <name evidence="1" type="ORF">XENOCAPTIV_027770</name>
</gene>
<organism evidence="1 2">
    <name type="scientific">Xenoophorus captivus</name>
    <dbReference type="NCBI Taxonomy" id="1517983"/>
    <lineage>
        <taxon>Eukaryota</taxon>
        <taxon>Metazoa</taxon>
        <taxon>Chordata</taxon>
        <taxon>Craniata</taxon>
        <taxon>Vertebrata</taxon>
        <taxon>Euteleostomi</taxon>
        <taxon>Actinopterygii</taxon>
        <taxon>Neopterygii</taxon>
        <taxon>Teleostei</taxon>
        <taxon>Neoteleostei</taxon>
        <taxon>Acanthomorphata</taxon>
        <taxon>Ovalentaria</taxon>
        <taxon>Atherinomorphae</taxon>
        <taxon>Cyprinodontiformes</taxon>
        <taxon>Goodeidae</taxon>
        <taxon>Xenoophorus</taxon>
    </lineage>
</organism>
<protein>
    <submittedName>
        <fullName evidence="1">Uncharacterized protein</fullName>
    </submittedName>
</protein>
<proteinExistence type="predicted"/>